<dbReference type="NCBIfam" id="NF004733">
    <property type="entry name" value="PRK06074.1-5"/>
    <property type="match status" value="1"/>
</dbReference>
<dbReference type="GO" id="GO:0016651">
    <property type="term" value="F:oxidoreductase activity, acting on NAD(P)H"/>
    <property type="evidence" value="ECO:0007669"/>
    <property type="project" value="InterPro"/>
</dbReference>
<keyword evidence="4 9" id="KW-0813">Transport</keyword>
<evidence type="ECO:0000313" key="11">
    <source>
        <dbReference type="EMBL" id="MBY22035.1"/>
    </source>
</evidence>
<dbReference type="GO" id="GO:0005739">
    <property type="term" value="C:mitochondrion"/>
    <property type="evidence" value="ECO:0007669"/>
    <property type="project" value="UniProtKB-SubCell"/>
</dbReference>
<evidence type="ECO:0000256" key="5">
    <source>
        <dbReference type="ARBA" id="ARBA00022967"/>
    </source>
</evidence>
<dbReference type="EMBL" id="GGMR01009416">
    <property type="protein sequence ID" value="MBY22035.1"/>
    <property type="molecule type" value="Transcribed_RNA"/>
</dbReference>
<dbReference type="InterPro" id="IPR020396">
    <property type="entry name" value="NADH_UbQ_OxRdtase_CS"/>
</dbReference>
<dbReference type="Pfam" id="PF00329">
    <property type="entry name" value="Complex1_30kDa"/>
    <property type="match status" value="1"/>
</dbReference>
<protein>
    <recommendedName>
        <fullName evidence="3">NADH dehydrogenase [ubiquinone] iron-sulfur protein 3, mitochondrial</fullName>
    </recommendedName>
</protein>
<dbReference type="InterPro" id="IPR037232">
    <property type="entry name" value="NADH_quin_OxRdtase_su_C/D-like"/>
</dbReference>
<dbReference type="InterPro" id="IPR010218">
    <property type="entry name" value="NADH_DH_suC"/>
</dbReference>
<dbReference type="PANTHER" id="PTHR10884:SF14">
    <property type="entry name" value="NADH DEHYDROGENASE [UBIQUINONE] IRON-SULFUR PROTEIN 3, MITOCHONDRIAL"/>
    <property type="match status" value="1"/>
</dbReference>
<keyword evidence="5 9" id="KW-1278">Translocase</keyword>
<evidence type="ECO:0000256" key="9">
    <source>
        <dbReference type="RuleBase" id="RU003456"/>
    </source>
</evidence>
<evidence type="ECO:0000256" key="7">
    <source>
        <dbReference type="ARBA" id="ARBA00023075"/>
    </source>
</evidence>
<reference evidence="11" key="1">
    <citation type="submission" date="2018-04" db="EMBL/GenBank/DDBJ databases">
        <title>Transcriptome of Schizaphis graminum biotype I.</title>
        <authorList>
            <person name="Scully E.D."/>
            <person name="Geib S.M."/>
            <person name="Palmer N.A."/>
            <person name="Koch K."/>
            <person name="Bradshaw J."/>
            <person name="Heng-Moss T."/>
            <person name="Sarath G."/>
        </authorList>
    </citation>
    <scope>NUCLEOTIDE SEQUENCE</scope>
</reference>
<organism evidence="11">
    <name type="scientific">Schizaphis graminum</name>
    <name type="common">Green bug aphid</name>
    <dbReference type="NCBI Taxonomy" id="13262"/>
    <lineage>
        <taxon>Eukaryota</taxon>
        <taxon>Metazoa</taxon>
        <taxon>Ecdysozoa</taxon>
        <taxon>Arthropoda</taxon>
        <taxon>Hexapoda</taxon>
        <taxon>Insecta</taxon>
        <taxon>Pterygota</taxon>
        <taxon>Neoptera</taxon>
        <taxon>Paraneoptera</taxon>
        <taxon>Hemiptera</taxon>
        <taxon>Sternorrhyncha</taxon>
        <taxon>Aphidomorpha</taxon>
        <taxon>Aphidoidea</taxon>
        <taxon>Aphididae</taxon>
        <taxon>Aphidini</taxon>
        <taxon>Schizaphis</taxon>
    </lineage>
</organism>
<evidence type="ECO:0000256" key="2">
    <source>
        <dbReference type="ARBA" id="ARBA00007569"/>
    </source>
</evidence>
<name>A0A2S2NXX5_SCHGA</name>
<keyword evidence="6 9" id="KW-0520">NAD</keyword>
<dbReference type="PANTHER" id="PTHR10884">
    <property type="entry name" value="NADH DEHYDROGENASE UBIQUINONE IRON-SULFUR PROTEIN 3"/>
    <property type="match status" value="1"/>
</dbReference>
<dbReference type="InterPro" id="IPR001268">
    <property type="entry name" value="NADH_UbQ_OxRdtase_30kDa_su"/>
</dbReference>
<keyword evidence="7 11" id="KW-0830">Ubiquinone</keyword>
<dbReference type="GO" id="GO:0008137">
    <property type="term" value="F:NADH dehydrogenase (ubiquinone) activity"/>
    <property type="evidence" value="ECO:0007669"/>
    <property type="project" value="UniProtKB-EC"/>
</dbReference>
<dbReference type="NCBIfam" id="TIGR01961">
    <property type="entry name" value="NuoC_fam"/>
    <property type="match status" value="1"/>
</dbReference>
<evidence type="ECO:0000259" key="10">
    <source>
        <dbReference type="Pfam" id="PF00329"/>
    </source>
</evidence>
<evidence type="ECO:0000256" key="1">
    <source>
        <dbReference type="ARBA" id="ARBA00004173"/>
    </source>
</evidence>
<evidence type="ECO:0000256" key="4">
    <source>
        <dbReference type="ARBA" id="ARBA00022448"/>
    </source>
</evidence>
<accession>A0A2S2NXX5</accession>
<dbReference type="AlphaFoldDB" id="A0A2S2NXX5"/>
<comment type="catalytic activity">
    <reaction evidence="8">
        <text>a ubiquinone + NADH + 5 H(+)(in) = a ubiquinol + NAD(+) + 4 H(+)(out)</text>
        <dbReference type="Rhea" id="RHEA:29091"/>
        <dbReference type="Rhea" id="RHEA-COMP:9565"/>
        <dbReference type="Rhea" id="RHEA-COMP:9566"/>
        <dbReference type="ChEBI" id="CHEBI:15378"/>
        <dbReference type="ChEBI" id="CHEBI:16389"/>
        <dbReference type="ChEBI" id="CHEBI:17976"/>
        <dbReference type="ChEBI" id="CHEBI:57540"/>
        <dbReference type="ChEBI" id="CHEBI:57945"/>
        <dbReference type="EC" id="7.1.1.2"/>
    </reaction>
</comment>
<dbReference type="FunFam" id="3.30.460.80:FF:000002">
    <property type="entry name" value="NADH dehydrogenase iron-sulfur protein 3, mitochondrial"/>
    <property type="match status" value="1"/>
</dbReference>
<gene>
    <name evidence="11" type="primary">Ndufs3</name>
    <name evidence="11" type="ORF">g.10226</name>
</gene>
<proteinExistence type="inferred from homology"/>
<dbReference type="Gene3D" id="3.30.460.80">
    <property type="entry name" value="NADH:ubiquinone oxidoreductase, 30kDa subunit"/>
    <property type="match status" value="1"/>
</dbReference>
<sequence>MSIRIITRAIQRLGTIQTGNACNRMPKYFKTMTRAESTTVVPKQKFESITEQYLGFGNFVAECLPKYIQKVQISSKNELELLIAPEGVLPVFHFLKNQTNCQFVNLSDICAVDVPQRSNRFEIVYNLLSLRFNTRIRVKTYTDELTPIDSITSIYEGANWYEREIWDMFGVFFTNHPDLRRILTDYGFEGHPFRKDFPLSGYVEVRYDDEKRRVVVEPLEMSQEFRRFELSTPWEQFPNFKKATTTEEVPSTEKEKK</sequence>
<feature type="domain" description="NADH:ubiquinone oxidoreductase 30kDa subunit" evidence="10">
    <location>
        <begin position="83"/>
        <end position="202"/>
    </location>
</feature>
<dbReference type="PROSITE" id="PS00542">
    <property type="entry name" value="COMPLEX1_30K"/>
    <property type="match status" value="1"/>
</dbReference>
<evidence type="ECO:0000256" key="3">
    <source>
        <dbReference type="ARBA" id="ARBA00020084"/>
    </source>
</evidence>
<dbReference type="HAMAP" id="MF_01357">
    <property type="entry name" value="NDH1_NuoC"/>
    <property type="match status" value="1"/>
</dbReference>
<evidence type="ECO:0000256" key="8">
    <source>
        <dbReference type="ARBA" id="ARBA00049551"/>
    </source>
</evidence>
<comment type="subcellular location">
    <subcellularLocation>
        <location evidence="1">Mitochondrion</location>
    </subcellularLocation>
</comment>
<evidence type="ECO:0000256" key="6">
    <source>
        <dbReference type="ARBA" id="ARBA00023027"/>
    </source>
</evidence>
<comment type="similarity">
    <text evidence="2 9">Belongs to the complex I 30 kDa subunit family.</text>
</comment>
<dbReference type="GO" id="GO:0016020">
    <property type="term" value="C:membrane"/>
    <property type="evidence" value="ECO:0007669"/>
    <property type="project" value="UniProtKB-ARBA"/>
</dbReference>
<dbReference type="SUPFAM" id="SSF143243">
    <property type="entry name" value="Nqo5-like"/>
    <property type="match status" value="1"/>
</dbReference>